<dbReference type="Pfam" id="PF12776">
    <property type="entry name" value="Myb_DNA-bind_3"/>
    <property type="match status" value="1"/>
</dbReference>
<dbReference type="OrthoDB" id="618098at2759"/>
<evidence type="ECO:0000313" key="4">
    <source>
        <dbReference type="Proteomes" id="UP000035740"/>
    </source>
</evidence>
<keyword evidence="4" id="KW-1185">Reference proteome</keyword>
<dbReference type="PANTHER" id="PTHR46250:SF4">
    <property type="entry name" value="MYB_SANT-LIKE DOMAIN-CONTAINING PROTEIN"/>
    <property type="match status" value="1"/>
</dbReference>
<feature type="compositionally biased region" description="Basic and acidic residues" evidence="1">
    <location>
        <begin position="15"/>
        <end position="38"/>
    </location>
</feature>
<sequence length="327" mass="36935">MEYESLSRCLGGEMVDTRDSKSRAKQRGEEKMGDDARGRGKNKRMWTSIEESALVDILVDMQHSNWKCDTGYKTGYQSHIEKKMLERFPYCGLKGKPHIESKIKILKRQLGYILEAQKQASGFGWDDEMKMITGEKEVFMGWAQGRDGASALYMKPFPLYEKLCEIYAKDRASGSMSKGPGDEEGDNNNEGDKQGDGSTSSTTQATEPSSYRGDRKRRREIENKELGGLSKALVSLIDVEKESTAVMNDLKKSFMRDVEIGEKRTKLFQALSGLEELSPMEIVEASTSIGLDDKKVELFFSMPDDFKVMFVKSQLKKQLGSMNGRRI</sequence>
<evidence type="ECO:0000259" key="2">
    <source>
        <dbReference type="Pfam" id="PF12776"/>
    </source>
</evidence>
<feature type="domain" description="Myb/SANT-like" evidence="2">
    <location>
        <begin position="45"/>
        <end position="138"/>
    </location>
</feature>
<protein>
    <recommendedName>
        <fullName evidence="2">Myb/SANT-like domain-containing protein</fullName>
    </recommendedName>
</protein>
<dbReference type="Proteomes" id="UP000035740">
    <property type="component" value="Unassembled WGS sequence"/>
</dbReference>
<accession>A0A0J8BAI7</accession>
<gene>
    <name evidence="3" type="ORF">BVRB_7g179850</name>
</gene>
<evidence type="ECO:0000256" key="1">
    <source>
        <dbReference type="SAM" id="MobiDB-lite"/>
    </source>
</evidence>
<feature type="region of interest" description="Disordered" evidence="1">
    <location>
        <begin position="1"/>
        <end position="43"/>
    </location>
</feature>
<dbReference type="OMA" id="CNSECEL"/>
<feature type="region of interest" description="Disordered" evidence="1">
    <location>
        <begin position="172"/>
        <end position="219"/>
    </location>
</feature>
<evidence type="ECO:0000313" key="3">
    <source>
        <dbReference type="EMBL" id="KMS96978.1"/>
    </source>
</evidence>
<feature type="compositionally biased region" description="Polar residues" evidence="1">
    <location>
        <begin position="196"/>
        <end position="209"/>
    </location>
</feature>
<dbReference type="PANTHER" id="PTHR46250">
    <property type="entry name" value="MYB/SANT-LIKE DNA-BINDING DOMAIN PROTEIN-RELATED"/>
    <property type="match status" value="1"/>
</dbReference>
<dbReference type="EMBL" id="KQ090347">
    <property type="protein sequence ID" value="KMS96978.1"/>
    <property type="molecule type" value="Genomic_DNA"/>
</dbReference>
<dbReference type="InterPro" id="IPR024752">
    <property type="entry name" value="Myb/SANT-like_dom"/>
</dbReference>
<organism evidence="3 4">
    <name type="scientific">Beta vulgaris subsp. vulgaris</name>
    <name type="common">Beet</name>
    <dbReference type="NCBI Taxonomy" id="3555"/>
    <lineage>
        <taxon>Eukaryota</taxon>
        <taxon>Viridiplantae</taxon>
        <taxon>Streptophyta</taxon>
        <taxon>Embryophyta</taxon>
        <taxon>Tracheophyta</taxon>
        <taxon>Spermatophyta</taxon>
        <taxon>Magnoliopsida</taxon>
        <taxon>eudicotyledons</taxon>
        <taxon>Gunneridae</taxon>
        <taxon>Pentapetalae</taxon>
        <taxon>Caryophyllales</taxon>
        <taxon>Chenopodiaceae</taxon>
        <taxon>Betoideae</taxon>
        <taxon>Beta</taxon>
    </lineage>
</organism>
<dbReference type="Gramene" id="KMS96978">
    <property type="protein sequence ID" value="KMS96978"/>
    <property type="gene ID" value="BVRB_7g179850"/>
</dbReference>
<proteinExistence type="predicted"/>
<reference evidence="3 4" key="1">
    <citation type="journal article" date="2014" name="Nature">
        <title>The genome of the recently domesticated crop plant sugar beet (Beta vulgaris).</title>
        <authorList>
            <person name="Dohm J.C."/>
            <person name="Minoche A.E."/>
            <person name="Holtgrawe D."/>
            <person name="Capella-Gutierrez S."/>
            <person name="Zakrzewski F."/>
            <person name="Tafer H."/>
            <person name="Rupp O."/>
            <person name="Sorensen T.R."/>
            <person name="Stracke R."/>
            <person name="Reinhardt R."/>
            <person name="Goesmann A."/>
            <person name="Kraft T."/>
            <person name="Schulz B."/>
            <person name="Stadler P.F."/>
            <person name="Schmidt T."/>
            <person name="Gabaldon T."/>
            <person name="Lehrach H."/>
            <person name="Weisshaar B."/>
            <person name="Himmelbauer H."/>
        </authorList>
    </citation>
    <scope>NUCLEOTIDE SEQUENCE [LARGE SCALE GENOMIC DNA]</scope>
    <source>
        <tissue evidence="3">Taproot</tissue>
    </source>
</reference>
<dbReference type="eggNOG" id="ENOG502S2HS">
    <property type="taxonomic scope" value="Eukaryota"/>
</dbReference>
<name>A0A0J8BAI7_BETVV</name>
<dbReference type="AlphaFoldDB" id="A0A0J8BAI7"/>